<name>A0A6D2IQZ2_9BRAS</name>
<sequence>MIICLLPQDIVTGPKQPSEPFDEDDSSDDDDKVDPVLKKEFYRQLHESDGFDVDITLPNSSFSTFKCDDNNRDSDRDMLDIYARVALHWYNFHKGSNFQLSTIYKYNSLLWNIFFYVYHITLEAMDPTDESCFTFQASVTNDARVYDKELKIVLDGCRIKPQIPGTGDKIDRWDYMYHNDEFYNGHLPKWYSDDALVMPSSDKHNQFYQVQDSDIRENDWLNMYAEIALYSLHEGDGSLLESWLPVEISKVVVQTCEDVKSSKETLKAGNAIFYIAFKNLNAPPNGRLQDHRAIVRRVTDGVPGHVCLEFKCWRQK</sequence>
<dbReference type="OrthoDB" id="1036542at2759"/>
<feature type="region of interest" description="Disordered" evidence="1">
    <location>
        <begin position="11"/>
        <end position="33"/>
    </location>
</feature>
<dbReference type="InterPro" id="IPR006462">
    <property type="entry name" value="MS5"/>
</dbReference>
<feature type="compositionally biased region" description="Acidic residues" evidence="1">
    <location>
        <begin position="20"/>
        <end position="32"/>
    </location>
</feature>
<proteinExistence type="predicted"/>
<dbReference type="PANTHER" id="PTHR31260:SF28">
    <property type="entry name" value="CYSTATIN DOMAIN PROTEIN"/>
    <property type="match status" value="1"/>
</dbReference>
<dbReference type="Proteomes" id="UP000467841">
    <property type="component" value="Unassembled WGS sequence"/>
</dbReference>
<dbReference type="AlphaFoldDB" id="A0A6D2IQZ2"/>
<reference evidence="2" key="1">
    <citation type="submission" date="2020-01" db="EMBL/GenBank/DDBJ databases">
        <authorList>
            <person name="Mishra B."/>
        </authorList>
    </citation>
    <scope>NUCLEOTIDE SEQUENCE [LARGE SCALE GENOMIC DNA]</scope>
</reference>
<evidence type="ECO:0000313" key="2">
    <source>
        <dbReference type="EMBL" id="CAA7027525.1"/>
    </source>
</evidence>
<dbReference type="Pfam" id="PF04776">
    <property type="entry name" value="protein_MS5"/>
    <property type="match status" value="1"/>
</dbReference>
<gene>
    <name evidence="2" type="ORF">MERR_LOCUS14760</name>
</gene>
<dbReference type="NCBIfam" id="TIGR01572">
    <property type="entry name" value="A_thl_para_3677"/>
    <property type="match status" value="1"/>
</dbReference>
<evidence type="ECO:0000313" key="3">
    <source>
        <dbReference type="Proteomes" id="UP000467841"/>
    </source>
</evidence>
<accession>A0A6D2IQZ2</accession>
<dbReference type="PANTHER" id="PTHR31260">
    <property type="entry name" value="CYSTATIN/MONELLIN SUPERFAMILY PROTEIN"/>
    <property type="match status" value="1"/>
</dbReference>
<evidence type="ECO:0000256" key="1">
    <source>
        <dbReference type="SAM" id="MobiDB-lite"/>
    </source>
</evidence>
<organism evidence="2 3">
    <name type="scientific">Microthlaspi erraticum</name>
    <dbReference type="NCBI Taxonomy" id="1685480"/>
    <lineage>
        <taxon>Eukaryota</taxon>
        <taxon>Viridiplantae</taxon>
        <taxon>Streptophyta</taxon>
        <taxon>Embryophyta</taxon>
        <taxon>Tracheophyta</taxon>
        <taxon>Spermatophyta</taxon>
        <taxon>Magnoliopsida</taxon>
        <taxon>eudicotyledons</taxon>
        <taxon>Gunneridae</taxon>
        <taxon>Pentapetalae</taxon>
        <taxon>rosids</taxon>
        <taxon>malvids</taxon>
        <taxon>Brassicales</taxon>
        <taxon>Brassicaceae</taxon>
        <taxon>Coluteocarpeae</taxon>
        <taxon>Microthlaspi</taxon>
    </lineage>
</organism>
<comment type="caution">
    <text evidence="2">The sequence shown here is derived from an EMBL/GenBank/DDBJ whole genome shotgun (WGS) entry which is preliminary data.</text>
</comment>
<keyword evidence="3" id="KW-1185">Reference proteome</keyword>
<protein>
    <submittedName>
        <fullName evidence="2">Uncharacterized protein</fullName>
    </submittedName>
</protein>
<dbReference type="EMBL" id="CACVBM020001057">
    <property type="protein sequence ID" value="CAA7027525.1"/>
    <property type="molecule type" value="Genomic_DNA"/>
</dbReference>